<protein>
    <submittedName>
        <fullName evidence="1">Os07g0571750 protein</fullName>
    </submittedName>
</protein>
<reference evidence="2" key="1">
    <citation type="journal article" date="2005" name="Nature">
        <title>The map-based sequence of the rice genome.</title>
        <authorList>
            <consortium name="International rice genome sequencing project (IRGSP)"/>
            <person name="Matsumoto T."/>
            <person name="Wu J."/>
            <person name="Kanamori H."/>
            <person name="Katayose Y."/>
            <person name="Fujisawa M."/>
            <person name="Namiki N."/>
            <person name="Mizuno H."/>
            <person name="Yamamoto K."/>
            <person name="Antonio B.A."/>
            <person name="Baba T."/>
            <person name="Sakata K."/>
            <person name="Nagamura Y."/>
            <person name="Aoki H."/>
            <person name="Arikawa K."/>
            <person name="Arita K."/>
            <person name="Bito T."/>
            <person name="Chiden Y."/>
            <person name="Fujitsuka N."/>
            <person name="Fukunaka R."/>
            <person name="Hamada M."/>
            <person name="Harada C."/>
            <person name="Hayashi A."/>
            <person name="Hijishita S."/>
            <person name="Honda M."/>
            <person name="Hosokawa S."/>
            <person name="Ichikawa Y."/>
            <person name="Idonuma A."/>
            <person name="Iijima M."/>
            <person name="Ikeda M."/>
            <person name="Ikeno M."/>
            <person name="Ito K."/>
            <person name="Ito S."/>
            <person name="Ito T."/>
            <person name="Ito Y."/>
            <person name="Ito Y."/>
            <person name="Iwabuchi A."/>
            <person name="Kamiya K."/>
            <person name="Karasawa W."/>
            <person name="Kurita K."/>
            <person name="Katagiri S."/>
            <person name="Kikuta A."/>
            <person name="Kobayashi H."/>
            <person name="Kobayashi N."/>
            <person name="Machita K."/>
            <person name="Maehara T."/>
            <person name="Masukawa M."/>
            <person name="Mizubayashi T."/>
            <person name="Mukai Y."/>
            <person name="Nagasaki H."/>
            <person name="Nagata Y."/>
            <person name="Naito S."/>
            <person name="Nakashima M."/>
            <person name="Nakama Y."/>
            <person name="Nakamichi Y."/>
            <person name="Nakamura M."/>
            <person name="Meguro A."/>
            <person name="Negishi M."/>
            <person name="Ohta I."/>
            <person name="Ohta T."/>
            <person name="Okamoto M."/>
            <person name="Ono N."/>
            <person name="Saji S."/>
            <person name="Sakaguchi M."/>
            <person name="Sakai K."/>
            <person name="Shibata M."/>
            <person name="Shimokawa T."/>
            <person name="Song J."/>
            <person name="Takazaki Y."/>
            <person name="Terasawa K."/>
            <person name="Tsugane M."/>
            <person name="Tsuji K."/>
            <person name="Ueda S."/>
            <person name="Waki K."/>
            <person name="Yamagata H."/>
            <person name="Yamamoto M."/>
            <person name="Yamamoto S."/>
            <person name="Yamane H."/>
            <person name="Yoshiki S."/>
            <person name="Yoshihara R."/>
            <person name="Yukawa K."/>
            <person name="Zhong H."/>
            <person name="Yano M."/>
            <person name="Yuan Q."/>
            <person name="Ouyang S."/>
            <person name="Liu J."/>
            <person name="Jones K.M."/>
            <person name="Gansberger K."/>
            <person name="Moffat K."/>
            <person name="Hill J."/>
            <person name="Bera J."/>
            <person name="Fadrosh D."/>
            <person name="Jin S."/>
            <person name="Johri S."/>
            <person name="Kim M."/>
            <person name="Overton L."/>
            <person name="Reardon M."/>
            <person name="Tsitrin T."/>
            <person name="Vuong H."/>
            <person name="Weaver B."/>
            <person name="Ciecko A."/>
            <person name="Tallon L."/>
            <person name="Jackson J."/>
            <person name="Pai G."/>
            <person name="Aken S.V."/>
            <person name="Utterback T."/>
            <person name="Reidmuller S."/>
            <person name="Feldblyum T."/>
            <person name="Hsiao J."/>
            <person name="Zismann V."/>
            <person name="Iobst S."/>
            <person name="de Vazeille A.R."/>
            <person name="Buell C.R."/>
            <person name="Ying K."/>
            <person name="Li Y."/>
            <person name="Lu T."/>
            <person name="Huang Y."/>
            <person name="Zhao Q."/>
            <person name="Feng Q."/>
            <person name="Zhang L."/>
            <person name="Zhu J."/>
            <person name="Weng Q."/>
            <person name="Mu J."/>
            <person name="Lu Y."/>
            <person name="Fan D."/>
            <person name="Liu Y."/>
            <person name="Guan J."/>
            <person name="Zhang Y."/>
            <person name="Yu S."/>
            <person name="Liu X."/>
            <person name="Zhang Y."/>
            <person name="Hong G."/>
            <person name="Han B."/>
            <person name="Choisne N."/>
            <person name="Demange N."/>
            <person name="Orjeda G."/>
            <person name="Samain S."/>
            <person name="Cattolico L."/>
            <person name="Pelletier E."/>
            <person name="Couloux A."/>
            <person name="Segurens B."/>
            <person name="Wincker P."/>
            <person name="D'Hont A."/>
            <person name="Scarpelli C."/>
            <person name="Weissenbach J."/>
            <person name="Salanoubat M."/>
            <person name="Quetier F."/>
            <person name="Yu Y."/>
            <person name="Kim H.R."/>
            <person name="Rambo T."/>
            <person name="Currie J."/>
            <person name="Collura K."/>
            <person name="Luo M."/>
            <person name="Yang T."/>
            <person name="Ammiraju J.S.S."/>
            <person name="Engler F."/>
            <person name="Soderlund C."/>
            <person name="Wing R.A."/>
            <person name="Palmer L.E."/>
            <person name="de la Bastide M."/>
            <person name="Spiegel L."/>
            <person name="Nascimento L."/>
            <person name="Zutavern T."/>
            <person name="O'Shaughnessy A."/>
            <person name="Dike S."/>
            <person name="Dedhia N."/>
            <person name="Preston R."/>
            <person name="Balija V."/>
            <person name="McCombie W.R."/>
            <person name="Chow T."/>
            <person name="Chen H."/>
            <person name="Chung M."/>
            <person name="Chen C."/>
            <person name="Shaw J."/>
            <person name="Wu H."/>
            <person name="Hsiao K."/>
            <person name="Chao Y."/>
            <person name="Chu M."/>
            <person name="Cheng C."/>
            <person name="Hour A."/>
            <person name="Lee P."/>
            <person name="Lin S."/>
            <person name="Lin Y."/>
            <person name="Liou J."/>
            <person name="Liu S."/>
            <person name="Hsing Y."/>
            <person name="Raghuvanshi S."/>
            <person name="Mohanty A."/>
            <person name="Bharti A.K."/>
            <person name="Gaur A."/>
            <person name="Gupta V."/>
            <person name="Kumar D."/>
            <person name="Ravi V."/>
            <person name="Vij S."/>
            <person name="Kapur A."/>
            <person name="Khurana P."/>
            <person name="Khurana P."/>
            <person name="Khurana J.P."/>
            <person name="Tyagi A.K."/>
            <person name="Gaikwad K."/>
            <person name="Singh A."/>
            <person name="Dalal V."/>
            <person name="Srivastava S."/>
            <person name="Dixit A."/>
            <person name="Pal A.K."/>
            <person name="Ghazi I.A."/>
            <person name="Yadav M."/>
            <person name="Pandit A."/>
            <person name="Bhargava A."/>
            <person name="Sureshbabu K."/>
            <person name="Batra K."/>
            <person name="Sharma T.R."/>
            <person name="Mohapatra T."/>
            <person name="Singh N.K."/>
            <person name="Messing J."/>
            <person name="Nelson A.B."/>
            <person name="Fuks G."/>
            <person name="Kavchok S."/>
            <person name="Keizer G."/>
            <person name="Linton E."/>
            <person name="Llaca V."/>
            <person name="Song R."/>
            <person name="Tanyolac B."/>
            <person name="Young S."/>
            <person name="Ho-Il K."/>
            <person name="Hahn J.H."/>
            <person name="Sangsakoo G."/>
            <person name="Vanavichit A."/>
            <person name="de Mattos Luiz.A.T."/>
            <person name="Zimmer P.D."/>
            <person name="Malone G."/>
            <person name="Dellagostin O."/>
            <person name="de Oliveira A.C."/>
            <person name="Bevan M."/>
            <person name="Bancroft I."/>
            <person name="Minx P."/>
            <person name="Cordum H."/>
            <person name="Wilson R."/>
            <person name="Cheng Z."/>
            <person name="Jin W."/>
            <person name="Jiang J."/>
            <person name="Leong S.A."/>
            <person name="Iwama H."/>
            <person name="Gojobori T."/>
            <person name="Itoh T."/>
            <person name="Niimura Y."/>
            <person name="Fujii Y."/>
            <person name="Habara T."/>
            <person name="Sakai H."/>
            <person name="Sato Y."/>
            <person name="Wilson G."/>
            <person name="Kumar K."/>
            <person name="McCouch S."/>
            <person name="Juretic N."/>
            <person name="Hoen D."/>
            <person name="Wright S."/>
            <person name="Bruskiewich R."/>
            <person name="Bureau T."/>
            <person name="Miyao A."/>
            <person name="Hirochika H."/>
            <person name="Nishikawa T."/>
            <person name="Kadowaki K."/>
            <person name="Sugiura M."/>
            <person name="Burr B."/>
            <person name="Sasaki T."/>
        </authorList>
    </citation>
    <scope>NUCLEOTIDE SEQUENCE [LARGE SCALE GENOMIC DNA]</scope>
    <source>
        <strain evidence="2">cv. Nipponbare</strain>
    </source>
</reference>
<name>A0A0P0X825_ORYSJ</name>
<accession>A0A0P0X825</accession>
<gene>
    <name evidence="1" type="ordered locus">Os07g0571750</name>
    <name evidence="1" type="ORF">OSNPB_070571750</name>
</gene>
<proteinExistence type="predicted"/>
<sequence length="163" mass="18494">MADRAISQSMELDQFLNSDASDSNRQPWQHLGTGPLFLSAAERVMEKSYQANTMKANQNQNKNPRRSRACENEGFLQSADLEIQLLLHLHIYHRSEDDSSAIQIADQGFLGWVVSEPCNCKDSYISGRDWTVDSSTKGLVTSYHLPTSEVQNFRCTQHTWKNA</sequence>
<dbReference type="EMBL" id="AP014963">
    <property type="protein sequence ID" value="BAT02240.1"/>
    <property type="molecule type" value="Genomic_DNA"/>
</dbReference>
<dbReference type="PaxDb" id="39947-A0A0P0X825"/>
<dbReference type="InParanoid" id="A0A0P0X825"/>
<keyword evidence="2" id="KW-1185">Reference proteome</keyword>
<reference evidence="1 2" key="2">
    <citation type="journal article" date="2013" name="Plant Cell Physiol.">
        <title>Rice Annotation Project Database (RAP-DB): an integrative and interactive database for rice genomics.</title>
        <authorList>
            <person name="Sakai H."/>
            <person name="Lee S.S."/>
            <person name="Tanaka T."/>
            <person name="Numa H."/>
            <person name="Kim J."/>
            <person name="Kawahara Y."/>
            <person name="Wakimoto H."/>
            <person name="Yang C.C."/>
            <person name="Iwamoto M."/>
            <person name="Abe T."/>
            <person name="Yamada Y."/>
            <person name="Muto A."/>
            <person name="Inokuchi H."/>
            <person name="Ikemura T."/>
            <person name="Matsumoto T."/>
            <person name="Sasaki T."/>
            <person name="Itoh T."/>
        </authorList>
    </citation>
    <scope>NUCLEOTIDE SEQUENCE [LARGE SCALE GENOMIC DNA]</scope>
    <source>
        <strain evidence="2">cv. Nipponbare</strain>
    </source>
</reference>
<evidence type="ECO:0000313" key="1">
    <source>
        <dbReference type="EMBL" id="BAT02240.1"/>
    </source>
</evidence>
<reference evidence="1 2" key="3">
    <citation type="journal article" date="2013" name="Rice">
        <title>Improvement of the Oryza sativa Nipponbare reference genome using next generation sequence and optical map data.</title>
        <authorList>
            <person name="Kawahara Y."/>
            <person name="de la Bastide M."/>
            <person name="Hamilton J.P."/>
            <person name="Kanamori H."/>
            <person name="McCombie W.R."/>
            <person name="Ouyang S."/>
            <person name="Schwartz D.C."/>
            <person name="Tanaka T."/>
            <person name="Wu J."/>
            <person name="Zhou S."/>
            <person name="Childs K.L."/>
            <person name="Davidson R.M."/>
            <person name="Lin H."/>
            <person name="Quesada-Ocampo L."/>
            <person name="Vaillancourt B."/>
            <person name="Sakai H."/>
            <person name="Lee S.S."/>
            <person name="Kim J."/>
            <person name="Numa H."/>
            <person name="Itoh T."/>
            <person name="Buell C.R."/>
            <person name="Matsumoto T."/>
        </authorList>
    </citation>
    <scope>NUCLEOTIDE SEQUENCE [LARGE SCALE GENOMIC DNA]</scope>
    <source>
        <strain evidence="2">cv. Nipponbare</strain>
    </source>
</reference>
<evidence type="ECO:0000313" key="2">
    <source>
        <dbReference type="Proteomes" id="UP000059680"/>
    </source>
</evidence>
<organism evidence="1 2">
    <name type="scientific">Oryza sativa subsp. japonica</name>
    <name type="common">Rice</name>
    <dbReference type="NCBI Taxonomy" id="39947"/>
    <lineage>
        <taxon>Eukaryota</taxon>
        <taxon>Viridiplantae</taxon>
        <taxon>Streptophyta</taxon>
        <taxon>Embryophyta</taxon>
        <taxon>Tracheophyta</taxon>
        <taxon>Spermatophyta</taxon>
        <taxon>Magnoliopsida</taxon>
        <taxon>Liliopsida</taxon>
        <taxon>Poales</taxon>
        <taxon>Poaceae</taxon>
        <taxon>BOP clade</taxon>
        <taxon>Oryzoideae</taxon>
        <taxon>Oryzeae</taxon>
        <taxon>Oryzinae</taxon>
        <taxon>Oryza</taxon>
        <taxon>Oryza sativa</taxon>
    </lineage>
</organism>
<dbReference type="Proteomes" id="UP000059680">
    <property type="component" value="Chromosome 7"/>
</dbReference>
<dbReference type="AlphaFoldDB" id="A0A0P0X825"/>